<keyword evidence="1" id="KW-0732">Signal</keyword>
<keyword evidence="3" id="KW-1185">Reference proteome</keyword>
<protein>
    <submittedName>
        <fullName evidence="2">Uncharacterized protein</fullName>
    </submittedName>
</protein>
<dbReference type="EMBL" id="JAIRAU010000035">
    <property type="protein sequence ID" value="MBZ5712711.1"/>
    <property type="molecule type" value="Genomic_DNA"/>
</dbReference>
<name>A0ABS7TXG2_9BACT</name>
<comment type="caution">
    <text evidence="2">The sequence shown here is derived from an EMBL/GenBank/DDBJ whole genome shotgun (WGS) entry which is preliminary data.</text>
</comment>
<proteinExistence type="predicted"/>
<evidence type="ECO:0000256" key="1">
    <source>
        <dbReference type="SAM" id="SignalP"/>
    </source>
</evidence>
<reference evidence="2" key="1">
    <citation type="submission" date="2021-08" db="EMBL/GenBank/DDBJ databases">
        <authorList>
            <person name="Stevens D.C."/>
        </authorList>
    </citation>
    <scope>NUCLEOTIDE SEQUENCE</scope>
    <source>
        <strain evidence="2">DSM 53165</strain>
    </source>
</reference>
<feature type="signal peptide" evidence="1">
    <location>
        <begin position="1"/>
        <end position="24"/>
    </location>
</feature>
<evidence type="ECO:0000313" key="2">
    <source>
        <dbReference type="EMBL" id="MBZ5712711.1"/>
    </source>
</evidence>
<sequence length="215" mass="24216">MIRYVHGLFIVVALAVFASTEAAAAAAKEIDWKKVFQRASSRREALKGEGWCGGVLESDMDARGRVSREYARIAAVLDHGVYSLLESMPEHVGKAPTMVEEAVDAYEQSFDCMPSYDNRRVLAAADELLAFAQVKLQARQRSDEQEYVAHFQGLRDRLLAKVPQRPVMRDLSECQKRREPEEPPALDTRGCSLGAERASWPLVAAALLWVRRRRR</sequence>
<evidence type="ECO:0000313" key="3">
    <source>
        <dbReference type="Proteomes" id="UP001139031"/>
    </source>
</evidence>
<accession>A0ABS7TXG2</accession>
<feature type="chain" id="PRO_5046465813" evidence="1">
    <location>
        <begin position="25"/>
        <end position="215"/>
    </location>
</feature>
<dbReference type="RefSeq" id="WP_224194466.1">
    <property type="nucleotide sequence ID" value="NZ_JAIRAU010000035.1"/>
</dbReference>
<dbReference type="Proteomes" id="UP001139031">
    <property type="component" value="Unassembled WGS sequence"/>
</dbReference>
<gene>
    <name evidence="2" type="ORF">K7C98_26005</name>
</gene>
<organism evidence="2 3">
    <name type="scientific">Nannocystis pusilla</name>
    <dbReference type="NCBI Taxonomy" id="889268"/>
    <lineage>
        <taxon>Bacteria</taxon>
        <taxon>Pseudomonadati</taxon>
        <taxon>Myxococcota</taxon>
        <taxon>Polyangia</taxon>
        <taxon>Nannocystales</taxon>
        <taxon>Nannocystaceae</taxon>
        <taxon>Nannocystis</taxon>
    </lineage>
</organism>